<dbReference type="AlphaFoldDB" id="A0A1I7XJX1"/>
<dbReference type="Proteomes" id="UP000095283">
    <property type="component" value="Unplaced"/>
</dbReference>
<accession>A0A1I7XJX1</accession>
<evidence type="ECO:0000256" key="3">
    <source>
        <dbReference type="ARBA" id="ARBA00023274"/>
    </source>
</evidence>
<dbReference type="InterPro" id="IPR035987">
    <property type="entry name" value="Ribosomal_uS8_sf"/>
</dbReference>
<evidence type="ECO:0000256" key="4">
    <source>
        <dbReference type="RuleBase" id="RU003660"/>
    </source>
</evidence>
<protein>
    <submittedName>
        <fullName evidence="6">Ribosomal protein S8</fullName>
    </submittedName>
</protein>
<dbReference type="GO" id="GO:0006412">
    <property type="term" value="P:translation"/>
    <property type="evidence" value="ECO:0007669"/>
    <property type="project" value="InterPro"/>
</dbReference>
<dbReference type="GO" id="GO:0005840">
    <property type="term" value="C:ribosome"/>
    <property type="evidence" value="ECO:0007669"/>
    <property type="project" value="UniProtKB-KW"/>
</dbReference>
<keyword evidence="5" id="KW-1185">Reference proteome</keyword>
<evidence type="ECO:0000256" key="2">
    <source>
        <dbReference type="ARBA" id="ARBA00022980"/>
    </source>
</evidence>
<dbReference type="Pfam" id="PF00410">
    <property type="entry name" value="Ribosomal_S8"/>
    <property type="match status" value="1"/>
</dbReference>
<dbReference type="PROSITE" id="PS00053">
    <property type="entry name" value="RIBOSOMAL_S8"/>
    <property type="match status" value="1"/>
</dbReference>
<dbReference type="SUPFAM" id="SSF56047">
    <property type="entry name" value="Ribosomal protein S8"/>
    <property type="match status" value="1"/>
</dbReference>
<comment type="similarity">
    <text evidence="1 4">Belongs to the universal ribosomal protein uS8 family.</text>
</comment>
<organism evidence="5 6">
    <name type="scientific">Heterorhabditis bacteriophora</name>
    <name type="common">Entomopathogenic nematode worm</name>
    <dbReference type="NCBI Taxonomy" id="37862"/>
    <lineage>
        <taxon>Eukaryota</taxon>
        <taxon>Metazoa</taxon>
        <taxon>Ecdysozoa</taxon>
        <taxon>Nematoda</taxon>
        <taxon>Chromadorea</taxon>
        <taxon>Rhabditida</taxon>
        <taxon>Rhabditina</taxon>
        <taxon>Rhabditomorpha</taxon>
        <taxon>Strongyloidea</taxon>
        <taxon>Heterorhabditidae</taxon>
        <taxon>Heterorhabditis</taxon>
    </lineage>
</organism>
<reference evidence="6" key="1">
    <citation type="submission" date="2016-11" db="UniProtKB">
        <authorList>
            <consortium name="WormBaseParasite"/>
        </authorList>
    </citation>
    <scope>IDENTIFICATION</scope>
</reference>
<name>A0A1I7XJX1_HETBA</name>
<keyword evidence="3 4" id="KW-0687">Ribonucleoprotein</keyword>
<dbReference type="FunFam" id="3.30.1490.10:FF:000002">
    <property type="entry name" value="40S ribosomal protein S15a"/>
    <property type="match status" value="1"/>
</dbReference>
<proteinExistence type="inferred from homology"/>
<sequence length="218" mass="23982">MSFNLTGSSVEVCHLGACRSGVILWMGDAMSEDHDHIERSAVVELNEDVPSGWRSSHEAPNSDTCGVVHNGVLVPVSALRRDRRIDHHSSGCTQLISSSSGNLNGGKINLKDNKIDRMFLCPLIVDDWSGGVATTQHLLERSMREAGVKFVFPPKTLILQVTVHKMLTLGNGDLEQYTTNLLPSRQFGYLILTTSAGIMDHEEARRKHLGGKILGFFF</sequence>
<dbReference type="InterPro" id="IPR047863">
    <property type="entry name" value="Ribosomal_uS8_CS"/>
</dbReference>
<dbReference type="GO" id="GO:1990904">
    <property type="term" value="C:ribonucleoprotein complex"/>
    <property type="evidence" value="ECO:0007669"/>
    <property type="project" value="UniProtKB-KW"/>
</dbReference>
<evidence type="ECO:0000313" key="6">
    <source>
        <dbReference type="WBParaSite" id="Hba_17818"/>
    </source>
</evidence>
<keyword evidence="2 4" id="KW-0689">Ribosomal protein</keyword>
<dbReference type="Gene3D" id="3.30.1490.10">
    <property type="match status" value="1"/>
</dbReference>
<evidence type="ECO:0000256" key="1">
    <source>
        <dbReference type="ARBA" id="ARBA00006471"/>
    </source>
</evidence>
<dbReference type="PANTHER" id="PTHR11758">
    <property type="entry name" value="40S RIBOSOMAL PROTEIN S15A"/>
    <property type="match status" value="1"/>
</dbReference>
<dbReference type="InterPro" id="IPR000630">
    <property type="entry name" value="Ribosomal_uS8"/>
</dbReference>
<evidence type="ECO:0000313" key="5">
    <source>
        <dbReference type="Proteomes" id="UP000095283"/>
    </source>
</evidence>
<dbReference type="WBParaSite" id="Hba_17818">
    <property type="protein sequence ID" value="Hba_17818"/>
    <property type="gene ID" value="Hba_17818"/>
</dbReference>
<dbReference type="GO" id="GO:0003735">
    <property type="term" value="F:structural constituent of ribosome"/>
    <property type="evidence" value="ECO:0007669"/>
    <property type="project" value="InterPro"/>
</dbReference>